<dbReference type="InterPro" id="IPR003374">
    <property type="entry name" value="ApbE-like_sf"/>
</dbReference>
<keyword evidence="6 10" id="KW-0274">FAD</keyword>
<evidence type="ECO:0000256" key="3">
    <source>
        <dbReference type="ARBA" id="ARBA00022630"/>
    </source>
</evidence>
<evidence type="ECO:0000256" key="12">
    <source>
        <dbReference type="RuleBase" id="RU363002"/>
    </source>
</evidence>
<keyword evidence="12" id="KW-0997">Cell inner membrane</keyword>
<evidence type="ECO:0000256" key="11">
    <source>
        <dbReference type="PIRSR" id="PIRSR006268-2"/>
    </source>
</evidence>
<dbReference type="RefSeq" id="WP_106094494.1">
    <property type="nucleotide sequence ID" value="NZ_PVNL01000139.1"/>
</dbReference>
<keyword evidence="7 10" id="KW-0460">Magnesium</keyword>
<keyword evidence="4 10" id="KW-0808">Transferase</keyword>
<protein>
    <recommendedName>
        <fullName evidence="2 10">FAD:protein FMN transferase</fullName>
        <ecNumber evidence="1 10">2.7.1.180</ecNumber>
    </recommendedName>
    <alternativeName>
        <fullName evidence="8 10">Flavin transferase</fullName>
    </alternativeName>
</protein>
<comment type="catalytic activity">
    <reaction evidence="9 10 12">
        <text>L-threonyl-[protein] + FAD = FMN-L-threonyl-[protein] + AMP + H(+)</text>
        <dbReference type="Rhea" id="RHEA:36847"/>
        <dbReference type="Rhea" id="RHEA-COMP:11060"/>
        <dbReference type="Rhea" id="RHEA-COMP:11061"/>
        <dbReference type="ChEBI" id="CHEBI:15378"/>
        <dbReference type="ChEBI" id="CHEBI:30013"/>
        <dbReference type="ChEBI" id="CHEBI:57692"/>
        <dbReference type="ChEBI" id="CHEBI:74257"/>
        <dbReference type="ChEBI" id="CHEBI:456215"/>
        <dbReference type="EC" id="2.7.1.180"/>
    </reaction>
</comment>
<dbReference type="GO" id="GO:0046872">
    <property type="term" value="F:metal ion binding"/>
    <property type="evidence" value="ECO:0007669"/>
    <property type="project" value="UniProtKB-UniRule"/>
</dbReference>
<evidence type="ECO:0000256" key="10">
    <source>
        <dbReference type="PIRNR" id="PIRNR006268"/>
    </source>
</evidence>
<dbReference type="AlphaFoldDB" id="A0A2S9XQ90"/>
<keyword evidence="12 13" id="KW-0449">Lipoprotein</keyword>
<keyword evidence="5 10" id="KW-0479">Metal-binding</keyword>
<dbReference type="InterPro" id="IPR024932">
    <property type="entry name" value="ApbE"/>
</dbReference>
<dbReference type="Pfam" id="PF02424">
    <property type="entry name" value="ApbE"/>
    <property type="match status" value="1"/>
</dbReference>
<proteinExistence type="inferred from homology"/>
<evidence type="ECO:0000256" key="7">
    <source>
        <dbReference type="ARBA" id="ARBA00022842"/>
    </source>
</evidence>
<feature type="binding site" evidence="11">
    <location>
        <position position="327"/>
    </location>
    <ligand>
        <name>Mg(2+)</name>
        <dbReference type="ChEBI" id="CHEBI:18420"/>
    </ligand>
</feature>
<evidence type="ECO:0000256" key="4">
    <source>
        <dbReference type="ARBA" id="ARBA00022679"/>
    </source>
</evidence>
<dbReference type="PROSITE" id="PS51257">
    <property type="entry name" value="PROKAR_LIPOPROTEIN"/>
    <property type="match status" value="1"/>
</dbReference>
<feature type="binding site" evidence="11">
    <location>
        <position position="331"/>
    </location>
    <ligand>
        <name>Mg(2+)</name>
        <dbReference type="ChEBI" id="CHEBI:18420"/>
    </ligand>
</feature>
<dbReference type="Gene3D" id="3.10.520.10">
    <property type="entry name" value="ApbE-like domains"/>
    <property type="match status" value="1"/>
</dbReference>
<dbReference type="GO" id="GO:0005886">
    <property type="term" value="C:plasma membrane"/>
    <property type="evidence" value="ECO:0007669"/>
    <property type="project" value="UniProtKB-SubCell"/>
</dbReference>
<keyword evidence="12" id="KW-1003">Cell membrane</keyword>
<dbReference type="Proteomes" id="UP000238823">
    <property type="component" value="Unassembled WGS sequence"/>
</dbReference>
<dbReference type="PANTHER" id="PTHR30040:SF2">
    <property type="entry name" value="FAD:PROTEIN FMN TRANSFERASE"/>
    <property type="match status" value="1"/>
</dbReference>
<organism evidence="13 14">
    <name type="scientific">Enhygromyxa salina</name>
    <dbReference type="NCBI Taxonomy" id="215803"/>
    <lineage>
        <taxon>Bacteria</taxon>
        <taxon>Pseudomonadati</taxon>
        <taxon>Myxococcota</taxon>
        <taxon>Polyangia</taxon>
        <taxon>Nannocystales</taxon>
        <taxon>Nannocystaceae</taxon>
        <taxon>Enhygromyxa</taxon>
    </lineage>
</organism>
<comment type="similarity">
    <text evidence="10 12">Belongs to the ApbE family.</text>
</comment>
<evidence type="ECO:0000256" key="6">
    <source>
        <dbReference type="ARBA" id="ARBA00022827"/>
    </source>
</evidence>
<accession>A0A2S9XQ90</accession>
<evidence type="ECO:0000313" key="14">
    <source>
        <dbReference type="Proteomes" id="UP000238823"/>
    </source>
</evidence>
<comment type="subcellular location">
    <subcellularLocation>
        <location evidence="12">Cell inner membrane</location>
        <topology evidence="12">Lipid-anchor</topology>
        <orientation evidence="12">Periplasmic side</orientation>
    </subcellularLocation>
</comment>
<dbReference type="EMBL" id="PVNL01000139">
    <property type="protein sequence ID" value="PRP94910.1"/>
    <property type="molecule type" value="Genomic_DNA"/>
</dbReference>
<evidence type="ECO:0000313" key="13">
    <source>
        <dbReference type="EMBL" id="PRP94910.1"/>
    </source>
</evidence>
<feature type="binding site" evidence="11">
    <location>
        <position position="213"/>
    </location>
    <ligand>
        <name>Mg(2+)</name>
        <dbReference type="ChEBI" id="CHEBI:18420"/>
    </ligand>
</feature>
<evidence type="ECO:0000256" key="1">
    <source>
        <dbReference type="ARBA" id="ARBA00011955"/>
    </source>
</evidence>
<reference evidence="13 14" key="1">
    <citation type="submission" date="2018-03" db="EMBL/GenBank/DDBJ databases">
        <title>Draft Genome Sequences of the Obligatory Marine Myxobacteria Enhygromyxa salina SWB007.</title>
        <authorList>
            <person name="Poehlein A."/>
            <person name="Moghaddam J.A."/>
            <person name="Harms H."/>
            <person name="Alanjari M."/>
            <person name="Koenig G.M."/>
            <person name="Daniel R."/>
            <person name="Schaeberle T.F."/>
        </authorList>
    </citation>
    <scope>NUCLEOTIDE SEQUENCE [LARGE SCALE GENOMIC DNA]</scope>
    <source>
        <strain evidence="13 14">SWB007</strain>
    </source>
</reference>
<keyword evidence="3 10" id="KW-0285">Flavoprotein</keyword>
<evidence type="ECO:0000256" key="2">
    <source>
        <dbReference type="ARBA" id="ARBA00016337"/>
    </source>
</evidence>
<comment type="function">
    <text evidence="12">Flavin transferase that catalyzes the transfer of the FMN moiety of FAD and its covalent binding to the hydroxyl group of a threonine residue in a target flavoprotein.</text>
</comment>
<sequence>MRPASLVGAALLVVVGACSRDADPAARTNAADKPAVAGEVAAEDQAQQSAKTAAEAASLIREDGTIFAETELMGTRVSINLWVGPGGDALAASEAMTDAIHEMARIEDIASEWRATSDLTRVNEAGGAPVTVAPELIEILARAAAVSAQTEGLFDVSFYSVGQLWRFEPGAEPPSKDRIAERLPSVDWRSIELDPNAGTVRLGKPGMKVGLGAIAKGYAVDRASAVLLARGFANHIVEAGGDTQVSGQKGDKPWRVGVQDPRQVAGRIGHISAKDEAVVTSGNYARFFEWEGVHYTHILDPRTGWPIPTDRSPKSVTLVASNATDADAYCTAVSVMEPAQGLAFVEAHAGLEAVIIGPDDALYVSAGLKDRFVDERE</sequence>
<evidence type="ECO:0000256" key="9">
    <source>
        <dbReference type="ARBA" id="ARBA00048540"/>
    </source>
</evidence>
<dbReference type="EC" id="2.7.1.180" evidence="1 10"/>
<keyword evidence="12" id="KW-0472">Membrane</keyword>
<dbReference type="OrthoDB" id="9778595at2"/>
<dbReference type="SUPFAM" id="SSF143631">
    <property type="entry name" value="ApbE-like"/>
    <property type="match status" value="1"/>
</dbReference>
<name>A0A2S9XQ90_9BACT</name>
<dbReference type="PIRSF" id="PIRSF006268">
    <property type="entry name" value="ApbE"/>
    <property type="match status" value="1"/>
</dbReference>
<comment type="caution">
    <text evidence="13">The sequence shown here is derived from an EMBL/GenBank/DDBJ whole genome shotgun (WGS) entry which is preliminary data.</text>
</comment>
<gene>
    <name evidence="13" type="primary">apbE_2</name>
    <name evidence="13" type="ORF">ENSA7_77330</name>
</gene>
<evidence type="ECO:0000256" key="8">
    <source>
        <dbReference type="ARBA" id="ARBA00031306"/>
    </source>
</evidence>
<dbReference type="GO" id="GO:0016740">
    <property type="term" value="F:transferase activity"/>
    <property type="evidence" value="ECO:0007669"/>
    <property type="project" value="UniProtKB-UniRule"/>
</dbReference>
<dbReference type="PANTHER" id="PTHR30040">
    <property type="entry name" value="THIAMINE BIOSYNTHESIS LIPOPROTEIN APBE"/>
    <property type="match status" value="1"/>
</dbReference>
<comment type="cofactor">
    <cofactor evidence="11">
        <name>Mg(2+)</name>
        <dbReference type="ChEBI" id="CHEBI:18420"/>
    </cofactor>
    <cofactor evidence="11">
        <name>Mn(2+)</name>
        <dbReference type="ChEBI" id="CHEBI:29035"/>
    </cofactor>
    <text evidence="11">Magnesium. Can also use manganese.</text>
</comment>
<evidence type="ECO:0000256" key="5">
    <source>
        <dbReference type="ARBA" id="ARBA00022723"/>
    </source>
</evidence>